<accession>A0A1B0BK46</accession>
<dbReference type="EMBL" id="JXJN01015791">
    <property type="status" value="NOT_ANNOTATED_CDS"/>
    <property type="molecule type" value="Genomic_DNA"/>
</dbReference>
<sequence>MPLDSTILVHVTFVPYLIILVQTMLVLHLTILSFLERKSNDLKRNNFQFYKKRDVSRILRLKYKIFATFCSLPTCLGRYTSFTGLTLGGAEGCRD</sequence>
<dbReference type="AlphaFoldDB" id="A0A1B0BK46"/>
<reference evidence="3" key="1">
    <citation type="submission" date="2015-01" db="EMBL/GenBank/DDBJ databases">
        <authorList>
            <person name="Aksoy S."/>
            <person name="Warren W."/>
            <person name="Wilson R.K."/>
        </authorList>
    </citation>
    <scope>NUCLEOTIDE SEQUENCE [LARGE SCALE GENOMIC DNA]</scope>
    <source>
        <strain evidence="3">IAEA</strain>
    </source>
</reference>
<evidence type="ECO:0000313" key="3">
    <source>
        <dbReference type="Proteomes" id="UP000092460"/>
    </source>
</evidence>
<keyword evidence="1" id="KW-0472">Membrane</keyword>
<keyword evidence="1" id="KW-0812">Transmembrane</keyword>
<keyword evidence="3" id="KW-1185">Reference proteome</keyword>
<reference evidence="2" key="2">
    <citation type="submission" date="2020-05" db="UniProtKB">
        <authorList>
            <consortium name="EnsemblMetazoa"/>
        </authorList>
    </citation>
    <scope>IDENTIFICATION</scope>
    <source>
        <strain evidence="2">IAEA</strain>
    </source>
</reference>
<dbReference type="Proteomes" id="UP000092460">
    <property type="component" value="Unassembled WGS sequence"/>
</dbReference>
<evidence type="ECO:0000256" key="1">
    <source>
        <dbReference type="SAM" id="Phobius"/>
    </source>
</evidence>
<keyword evidence="1" id="KW-1133">Transmembrane helix</keyword>
<feature type="transmembrane region" description="Helical" evidence="1">
    <location>
        <begin position="13"/>
        <end position="35"/>
    </location>
</feature>
<name>A0A1B0BK46_9MUSC</name>
<dbReference type="VEuPathDB" id="VectorBase:GPPI032684"/>
<organism evidence="2 3">
    <name type="scientific">Glossina palpalis gambiensis</name>
    <dbReference type="NCBI Taxonomy" id="67801"/>
    <lineage>
        <taxon>Eukaryota</taxon>
        <taxon>Metazoa</taxon>
        <taxon>Ecdysozoa</taxon>
        <taxon>Arthropoda</taxon>
        <taxon>Hexapoda</taxon>
        <taxon>Insecta</taxon>
        <taxon>Pterygota</taxon>
        <taxon>Neoptera</taxon>
        <taxon>Endopterygota</taxon>
        <taxon>Diptera</taxon>
        <taxon>Brachycera</taxon>
        <taxon>Muscomorpha</taxon>
        <taxon>Hippoboscoidea</taxon>
        <taxon>Glossinidae</taxon>
        <taxon>Glossina</taxon>
    </lineage>
</organism>
<evidence type="ECO:0000313" key="2">
    <source>
        <dbReference type="EnsemblMetazoa" id="GPPI032684-PA"/>
    </source>
</evidence>
<dbReference type="EnsemblMetazoa" id="GPPI032684-RA">
    <property type="protein sequence ID" value="GPPI032684-PA"/>
    <property type="gene ID" value="GPPI032684"/>
</dbReference>
<protein>
    <submittedName>
        <fullName evidence="2">Uncharacterized protein</fullName>
    </submittedName>
</protein>
<proteinExistence type="predicted"/>